<keyword evidence="2" id="KW-1185">Reference proteome</keyword>
<name>A0A2U7NMY2_9CAUD</name>
<dbReference type="EMBL" id="KY971610">
    <property type="protein sequence ID" value="ASD51987.1"/>
    <property type="molecule type" value="Genomic_DNA"/>
</dbReference>
<gene>
    <name evidence="1" type="ORF">PspYZU05_35</name>
</gene>
<dbReference type="Proteomes" id="UP000247773">
    <property type="component" value="Genome"/>
</dbReference>
<proteinExistence type="predicted"/>
<organism evidence="1 2">
    <name type="scientific">Pseudomonas phage PspYZU05</name>
    <dbReference type="NCBI Taxonomy" id="1983556"/>
    <lineage>
        <taxon>Viruses</taxon>
        <taxon>Duplodnaviria</taxon>
        <taxon>Heunggongvirae</taxon>
        <taxon>Uroviricota</taxon>
        <taxon>Caudoviricetes</taxon>
        <taxon>Pantevenvirales</taxon>
        <taxon>Straboviridae</taxon>
        <taxon>Jiangsuvirus</taxon>
        <taxon>Jiangsuvirus pspyzu05</taxon>
    </lineage>
</organism>
<evidence type="ECO:0000313" key="2">
    <source>
        <dbReference type="Proteomes" id="UP000247773"/>
    </source>
</evidence>
<sequence>MNKMYCVMRLLKNSNLYNVLKDQNIKLYTSLDGAINHYLSKGSKFFDDRLLKFVEVITEDNVKCYHDIGDNLEIIDFTYSNDTKIISADFMSPQQIAKKVLITEKNCDIIKFLADKDDRVFEFPGTKELKRRRWYFVSNQETEEFFWTKNQDKLRGLHNSKVNVIYTTRIVSSVSHMNYYLPVSVARNWDTLSSATSRAYKDKVLGFSKSVDPVSVFVESNEFTKSLVSVDSKSSVSEENTDSCVAEELLFKLLSNPKTVVPDELGRECLEYIVKNFKLTRIEKEV</sequence>
<reference evidence="1 2" key="1">
    <citation type="submission" date="2017-04" db="EMBL/GenBank/DDBJ databases">
        <title>Isolation of lytic bacteriophages infecting Pseudomonas strains for biocontrol of fish and shrimp spoilage during chilled storage.</title>
        <authorList>
            <person name="Yang Z."/>
            <person name="Tao X."/>
            <person name="Gao L."/>
            <person name="Rao S."/>
        </authorList>
    </citation>
    <scope>NUCLEOTIDE SEQUENCE [LARGE SCALE GENOMIC DNA]</scope>
</reference>
<protein>
    <submittedName>
        <fullName evidence="1">Uncharacterized protein</fullName>
    </submittedName>
</protein>
<evidence type="ECO:0000313" key="1">
    <source>
        <dbReference type="EMBL" id="ASD51987.1"/>
    </source>
</evidence>
<accession>A0A2U7NMY2</accession>